<dbReference type="GO" id="GO:0003677">
    <property type="term" value="F:DNA binding"/>
    <property type="evidence" value="ECO:0007669"/>
    <property type="project" value="UniProtKB-KW"/>
</dbReference>
<evidence type="ECO:0000256" key="5">
    <source>
        <dbReference type="ARBA" id="ARBA00023242"/>
    </source>
</evidence>
<dbReference type="InterPro" id="IPR044808">
    <property type="entry name" value="ERF_plant"/>
</dbReference>
<dbReference type="PROSITE" id="PS51032">
    <property type="entry name" value="AP2_ERF"/>
    <property type="match status" value="1"/>
</dbReference>
<dbReference type="GO" id="GO:0005634">
    <property type="term" value="C:nucleus"/>
    <property type="evidence" value="ECO:0007669"/>
    <property type="project" value="UniProtKB-SubCell"/>
</dbReference>
<feature type="region of interest" description="Disordered" evidence="6">
    <location>
        <begin position="137"/>
        <end position="164"/>
    </location>
</feature>
<dbReference type="PANTHER" id="PTHR31190">
    <property type="entry name" value="DNA-BINDING DOMAIN"/>
    <property type="match status" value="1"/>
</dbReference>
<evidence type="ECO:0000313" key="8">
    <source>
        <dbReference type="EMBL" id="KAG6721749.1"/>
    </source>
</evidence>
<feature type="domain" description="AP2/ERF" evidence="7">
    <location>
        <begin position="187"/>
        <end position="244"/>
    </location>
</feature>
<dbReference type="Pfam" id="PF00847">
    <property type="entry name" value="AP2"/>
    <property type="match status" value="1"/>
</dbReference>
<dbReference type="SMART" id="SM00380">
    <property type="entry name" value="AP2"/>
    <property type="match status" value="1"/>
</dbReference>
<proteinExistence type="predicted"/>
<organism evidence="8 9">
    <name type="scientific">Carya illinoinensis</name>
    <name type="common">Pecan</name>
    <dbReference type="NCBI Taxonomy" id="32201"/>
    <lineage>
        <taxon>Eukaryota</taxon>
        <taxon>Viridiplantae</taxon>
        <taxon>Streptophyta</taxon>
        <taxon>Embryophyta</taxon>
        <taxon>Tracheophyta</taxon>
        <taxon>Spermatophyta</taxon>
        <taxon>Magnoliopsida</taxon>
        <taxon>eudicotyledons</taxon>
        <taxon>Gunneridae</taxon>
        <taxon>Pentapetalae</taxon>
        <taxon>rosids</taxon>
        <taxon>fabids</taxon>
        <taxon>Fagales</taxon>
        <taxon>Juglandaceae</taxon>
        <taxon>Carya</taxon>
    </lineage>
</organism>
<evidence type="ECO:0000256" key="6">
    <source>
        <dbReference type="SAM" id="MobiDB-lite"/>
    </source>
</evidence>
<dbReference type="FunFam" id="3.30.730.10:FF:000001">
    <property type="entry name" value="Ethylene-responsive transcription factor 2"/>
    <property type="match status" value="1"/>
</dbReference>
<dbReference type="EMBL" id="CM031827">
    <property type="protein sequence ID" value="KAG6721749.1"/>
    <property type="molecule type" value="Genomic_DNA"/>
</dbReference>
<evidence type="ECO:0000256" key="1">
    <source>
        <dbReference type="ARBA" id="ARBA00004123"/>
    </source>
</evidence>
<keyword evidence="4" id="KW-0804">Transcription</keyword>
<name>A0A922JYC0_CARIL</name>
<sequence>MCMPKVAPPRNKREHTRRVGVDETEVDEWLLNQSYQTTQTGPSTGAEMEVPMFSGMMREMEMSVMVSALTHVVSGKVPGGLMDDGLGLTPSLASTSGASYSSGSSYIGVEQKRGREVEGGDGGEFCEPATSRFRASGDFTHGGSSSGLRATEGLSTRTSSTTIPTQTVSTPAYEYNKETYTEEPRRRYRGVRQRPWGKWAAEIRDPFKASRVWLGTFDTAESAAQAYDEAALRFRGNKAKLNFPENVSLRSSSAHSPSSQFIISDSPNTLLALPTSTEPIVHIQALHQLHGSQADYSHQLVDFQTQPMISLYDQMVLLSSMSSSFQSSPSSSISSSSLASFVSSSSSSPPPSFSRFFPAQSSIHDLPPVTSHGAVPPFPASAWSDPGHHTPPSE</sequence>
<evidence type="ECO:0000313" key="9">
    <source>
        <dbReference type="Proteomes" id="UP000811246"/>
    </source>
</evidence>
<dbReference type="PANTHER" id="PTHR31190:SF421">
    <property type="entry name" value="ETHYLENE-RESPONSIVE TRANSCRIPTION FACTOR ERF110"/>
    <property type="match status" value="1"/>
</dbReference>
<comment type="subcellular location">
    <subcellularLocation>
        <location evidence="1">Nucleus</location>
    </subcellularLocation>
</comment>
<dbReference type="GO" id="GO:0009873">
    <property type="term" value="P:ethylene-activated signaling pathway"/>
    <property type="evidence" value="ECO:0007669"/>
    <property type="project" value="InterPro"/>
</dbReference>
<evidence type="ECO:0000256" key="4">
    <source>
        <dbReference type="ARBA" id="ARBA00023163"/>
    </source>
</evidence>
<protein>
    <recommendedName>
        <fullName evidence="7">AP2/ERF domain-containing protein</fullName>
    </recommendedName>
</protein>
<feature type="compositionally biased region" description="Low complexity" evidence="6">
    <location>
        <begin position="155"/>
        <end position="164"/>
    </location>
</feature>
<dbReference type="Proteomes" id="UP000811246">
    <property type="component" value="Chromosome 3"/>
</dbReference>
<keyword evidence="3" id="KW-0238">DNA-binding</keyword>
<evidence type="ECO:0000256" key="3">
    <source>
        <dbReference type="ARBA" id="ARBA00023125"/>
    </source>
</evidence>
<keyword evidence="2" id="KW-0805">Transcription regulation</keyword>
<evidence type="ECO:0000259" key="7">
    <source>
        <dbReference type="PROSITE" id="PS51032"/>
    </source>
</evidence>
<reference evidence="8" key="1">
    <citation type="submission" date="2021-01" db="EMBL/GenBank/DDBJ databases">
        <authorList>
            <person name="Lovell J.T."/>
            <person name="Bentley N."/>
            <person name="Bhattarai G."/>
            <person name="Jenkins J.W."/>
            <person name="Sreedasyam A."/>
            <person name="Alarcon Y."/>
            <person name="Bock C."/>
            <person name="Boston L."/>
            <person name="Carlson J."/>
            <person name="Cervantes K."/>
            <person name="Clermont K."/>
            <person name="Krom N."/>
            <person name="Kubenka K."/>
            <person name="Mamidi S."/>
            <person name="Mattison C."/>
            <person name="Monteros M."/>
            <person name="Pisani C."/>
            <person name="Plott C."/>
            <person name="Rajasekar S."/>
            <person name="Rhein H.S."/>
            <person name="Rohla C."/>
            <person name="Song M."/>
            <person name="Hilaire R.S."/>
            <person name="Shu S."/>
            <person name="Wells L."/>
            <person name="Wang X."/>
            <person name="Webber J."/>
            <person name="Heerema R.J."/>
            <person name="Klein P."/>
            <person name="Conner P."/>
            <person name="Grauke L."/>
            <person name="Grimwood J."/>
            <person name="Schmutz J."/>
            <person name="Randall J.J."/>
        </authorList>
    </citation>
    <scope>NUCLEOTIDE SEQUENCE</scope>
    <source>
        <tissue evidence="8">Leaf</tissue>
    </source>
</reference>
<feature type="region of interest" description="Disordered" evidence="6">
    <location>
        <begin position="367"/>
        <end position="394"/>
    </location>
</feature>
<feature type="region of interest" description="Disordered" evidence="6">
    <location>
        <begin position="1"/>
        <end position="20"/>
    </location>
</feature>
<comment type="caution">
    <text evidence="8">The sequence shown here is derived from an EMBL/GenBank/DDBJ whole genome shotgun (WGS) entry which is preliminary data.</text>
</comment>
<keyword evidence="5" id="KW-0539">Nucleus</keyword>
<dbReference type="AlphaFoldDB" id="A0A922JYC0"/>
<evidence type="ECO:0000256" key="2">
    <source>
        <dbReference type="ARBA" id="ARBA00023015"/>
    </source>
</evidence>
<dbReference type="InterPro" id="IPR001471">
    <property type="entry name" value="AP2/ERF_dom"/>
</dbReference>
<gene>
    <name evidence="8" type="ORF">I3842_03G127100</name>
</gene>
<dbReference type="GO" id="GO:0003700">
    <property type="term" value="F:DNA-binding transcription factor activity"/>
    <property type="evidence" value="ECO:0007669"/>
    <property type="project" value="InterPro"/>
</dbReference>
<accession>A0A922JYC0</accession>
<dbReference type="CDD" id="cd00018">
    <property type="entry name" value="AP2"/>
    <property type="match status" value="1"/>
</dbReference>